<protein>
    <recommendedName>
        <fullName evidence="3">YtxH domain-containing protein</fullName>
    </recommendedName>
</protein>
<dbReference type="AlphaFoldDB" id="A0A2I1K846"/>
<proteinExistence type="predicted"/>
<dbReference type="Proteomes" id="UP000234775">
    <property type="component" value="Unassembled WGS sequence"/>
</dbReference>
<organism evidence="1 2">
    <name type="scientific">Aerococcus christensenii</name>
    <dbReference type="NCBI Taxonomy" id="87541"/>
    <lineage>
        <taxon>Bacteria</taxon>
        <taxon>Bacillati</taxon>
        <taxon>Bacillota</taxon>
        <taxon>Bacilli</taxon>
        <taxon>Lactobacillales</taxon>
        <taxon>Aerococcaceae</taxon>
        <taxon>Aerococcus</taxon>
    </lineage>
</organism>
<evidence type="ECO:0000313" key="2">
    <source>
        <dbReference type="Proteomes" id="UP000234775"/>
    </source>
</evidence>
<dbReference type="EMBL" id="PKGZ01000002">
    <property type="protein sequence ID" value="PKY91799.1"/>
    <property type="molecule type" value="Genomic_DNA"/>
</dbReference>
<name>A0A2I1K846_9LACT</name>
<evidence type="ECO:0000313" key="1">
    <source>
        <dbReference type="EMBL" id="PKY91799.1"/>
    </source>
</evidence>
<evidence type="ECO:0008006" key="3">
    <source>
        <dbReference type="Google" id="ProtNLM"/>
    </source>
</evidence>
<accession>A0A2I1K846</accession>
<reference evidence="1 2" key="1">
    <citation type="submission" date="2017-12" db="EMBL/GenBank/DDBJ databases">
        <title>Phylogenetic diversity of female urinary microbiome.</title>
        <authorList>
            <person name="Thomas-White K."/>
            <person name="Wolfe A.J."/>
        </authorList>
    </citation>
    <scope>NUCLEOTIDE SEQUENCE [LARGE SCALE GENOMIC DNA]</scope>
    <source>
        <strain evidence="1 2">UMB0844</strain>
    </source>
</reference>
<sequence>MSHSFSRGMIVGAVIAGTYVLLHSPHSGKKNRQLLAQRFIRLQSIVKEGHMHFTKGQKALTYLTEEGLPKAQAFSQEIEGLIRNYQIEISSDLKHLNKALVTLNQHLEKH</sequence>
<gene>
    <name evidence="1" type="ORF">CYJ27_03780</name>
</gene>
<dbReference type="RefSeq" id="WP_101660059.1">
    <property type="nucleotide sequence ID" value="NZ_PKGZ01000002.1"/>
</dbReference>
<keyword evidence="2" id="KW-1185">Reference proteome</keyword>
<comment type="caution">
    <text evidence="1">The sequence shown here is derived from an EMBL/GenBank/DDBJ whole genome shotgun (WGS) entry which is preliminary data.</text>
</comment>